<protein>
    <submittedName>
        <fullName evidence="1">Uncharacterized protein</fullName>
    </submittedName>
</protein>
<keyword evidence="2" id="KW-1185">Reference proteome</keyword>
<evidence type="ECO:0000313" key="2">
    <source>
        <dbReference type="Proteomes" id="UP000036987"/>
    </source>
</evidence>
<sequence>MFLQTTMKINNHPTMIKQHTLIKMFRNGRPRELGVGRQNSWLMIEEISIVAR</sequence>
<name>A0A0K9Q1F3_ZOSMR</name>
<organism evidence="1 2">
    <name type="scientific">Zostera marina</name>
    <name type="common">Eelgrass</name>
    <dbReference type="NCBI Taxonomy" id="29655"/>
    <lineage>
        <taxon>Eukaryota</taxon>
        <taxon>Viridiplantae</taxon>
        <taxon>Streptophyta</taxon>
        <taxon>Embryophyta</taxon>
        <taxon>Tracheophyta</taxon>
        <taxon>Spermatophyta</taxon>
        <taxon>Magnoliopsida</taxon>
        <taxon>Liliopsida</taxon>
        <taxon>Zosteraceae</taxon>
        <taxon>Zostera</taxon>
    </lineage>
</organism>
<evidence type="ECO:0000313" key="1">
    <source>
        <dbReference type="EMBL" id="KMZ74362.1"/>
    </source>
</evidence>
<accession>A0A0K9Q1F3</accession>
<proteinExistence type="predicted"/>
<comment type="caution">
    <text evidence="1">The sequence shown here is derived from an EMBL/GenBank/DDBJ whole genome shotgun (WGS) entry which is preliminary data.</text>
</comment>
<dbReference type="EMBL" id="LFYR01000338">
    <property type="protein sequence ID" value="KMZ74362.1"/>
    <property type="molecule type" value="Genomic_DNA"/>
</dbReference>
<gene>
    <name evidence="1" type="ORF">ZOSMA_12G00460</name>
</gene>
<reference evidence="2" key="1">
    <citation type="journal article" date="2016" name="Nature">
        <title>The genome of the seagrass Zostera marina reveals angiosperm adaptation to the sea.</title>
        <authorList>
            <person name="Olsen J.L."/>
            <person name="Rouze P."/>
            <person name="Verhelst B."/>
            <person name="Lin Y.-C."/>
            <person name="Bayer T."/>
            <person name="Collen J."/>
            <person name="Dattolo E."/>
            <person name="De Paoli E."/>
            <person name="Dittami S."/>
            <person name="Maumus F."/>
            <person name="Michel G."/>
            <person name="Kersting A."/>
            <person name="Lauritano C."/>
            <person name="Lohaus R."/>
            <person name="Toepel M."/>
            <person name="Tonon T."/>
            <person name="Vanneste K."/>
            <person name="Amirebrahimi M."/>
            <person name="Brakel J."/>
            <person name="Bostroem C."/>
            <person name="Chovatia M."/>
            <person name="Grimwood J."/>
            <person name="Jenkins J.W."/>
            <person name="Jueterbock A."/>
            <person name="Mraz A."/>
            <person name="Stam W.T."/>
            <person name="Tice H."/>
            <person name="Bornberg-Bauer E."/>
            <person name="Green P.J."/>
            <person name="Pearson G.A."/>
            <person name="Procaccini G."/>
            <person name="Duarte C.M."/>
            <person name="Schmutz J."/>
            <person name="Reusch T.B.H."/>
            <person name="Van de Peer Y."/>
        </authorList>
    </citation>
    <scope>NUCLEOTIDE SEQUENCE [LARGE SCALE GENOMIC DNA]</scope>
    <source>
        <strain evidence="2">cv. Finnish</strain>
    </source>
</reference>
<dbReference type="Proteomes" id="UP000036987">
    <property type="component" value="Unassembled WGS sequence"/>
</dbReference>
<dbReference type="AlphaFoldDB" id="A0A0K9Q1F3"/>